<feature type="transmembrane region" description="Helical" evidence="8">
    <location>
        <begin position="345"/>
        <end position="369"/>
    </location>
</feature>
<feature type="transmembrane region" description="Helical" evidence="8">
    <location>
        <begin position="313"/>
        <end position="333"/>
    </location>
</feature>
<feature type="transmembrane region" description="Helical" evidence="8">
    <location>
        <begin position="949"/>
        <end position="969"/>
    </location>
</feature>
<sequence length="994" mass="110357">MFSLEFNGETEESHMEETVVLTREPLLAQQQQIPSSLINNLYIGHFLARWDARMWEFSVGLYMINIWPDSLLYAAIYGAIESASIALFGPIIGRWVDKLSYVKVLQLWLVTQNLSFVIAGATVISLLVNSSLKFTNFSAFILLVWTINICGGIAVLSTLAGTILIEREWLVVIAEGQPPELLTKMNSVTRRIDLTCKLLAPVITGFIISFVSLKASAITLAVWNTVFVWVEYWLFTSAYNGIPALGQSSQRRMARLSQSDQQRNNPTLEENSLLSGTDGSSEILDRNYSKKLCQKISEIPYIAAWKVYLKQEVALPGLALALLFFTVLSFGTLMTATLEWEGIPAYVIGIARGIGAAIGITATVAYPVLQSQISTIRTGMWSVWSQDLVPESDRLIVGGVQNSLQSLMDFLAYATGIIISDPRDFWKLTLLSFLAVTLAALLYCIHVQTLHNLAHKEACTKLETQETSLLPKWLLDLLHNSHSNASFDSNCEMEESVKLGVPPLTGQQQRPSLALITYLYIAHFLARWGTRMWEFSVGLYMINIWPESLLYAAIYGAVESASIAVFGPIIGRWVDKLSSVKVLQFWLVTQNLSFIIAGASVVALLIHSSLKFTHFSIFMLLVLTINVCGGIGVLSTLAGTILIEREWLLVISEGQPPELLTKMNSVTRRIDLSCKLLAPVITGFIISFVSLKASAITLALWNTVSVWVEYWLFTSVYNGIPALGQSSQRRMARLLHCDQEMSNRTLEEDSLLPATGGSSELTDRKCSKNISEKISQIPYVAAWRVYFQQEVALPGLALGLLFITVLSFGTLMTATLEWEGIPAYVIGLARGISAVIGIAATIVYPVLQSRISTIRTGLWSIWSQWTCLLPCVAAIWIQSSFLSSYILMGSVAISRLGLWMFDLSVVQQMQDLVSESDRMIVGGVQNSLQSSMELLAYVMGIIISDPRDFWELALISFLAVTLAAFLYSIHAYHVRKHLFHSDPVLWGKCFVRAS</sequence>
<dbReference type="InterPro" id="IPR009716">
    <property type="entry name" value="Ferroportin-1"/>
</dbReference>
<dbReference type="CDD" id="cd17480">
    <property type="entry name" value="MFS_SLC40A1_like"/>
    <property type="match status" value="1"/>
</dbReference>
<proteinExistence type="inferred from homology"/>
<feature type="transmembrane region" description="Helical" evidence="8">
    <location>
        <begin position="425"/>
        <end position="445"/>
    </location>
</feature>
<feature type="transmembrane region" description="Helical" evidence="8">
    <location>
        <begin position="104"/>
        <end position="128"/>
    </location>
</feature>
<keyword evidence="4 8" id="KW-0812">Transmembrane</keyword>
<feature type="transmembrane region" description="Helical" evidence="8">
    <location>
        <begin position="791"/>
        <end position="811"/>
    </location>
</feature>
<name>A0AA86VFB7_9FABA</name>
<organism evidence="9 10">
    <name type="scientific">Sphenostylis stenocarpa</name>
    <dbReference type="NCBI Taxonomy" id="92480"/>
    <lineage>
        <taxon>Eukaryota</taxon>
        <taxon>Viridiplantae</taxon>
        <taxon>Streptophyta</taxon>
        <taxon>Embryophyta</taxon>
        <taxon>Tracheophyta</taxon>
        <taxon>Spermatophyta</taxon>
        <taxon>Magnoliopsida</taxon>
        <taxon>eudicotyledons</taxon>
        <taxon>Gunneridae</taxon>
        <taxon>Pentapetalae</taxon>
        <taxon>rosids</taxon>
        <taxon>fabids</taxon>
        <taxon>Fabales</taxon>
        <taxon>Fabaceae</taxon>
        <taxon>Papilionoideae</taxon>
        <taxon>50 kb inversion clade</taxon>
        <taxon>NPAAA clade</taxon>
        <taxon>indigoferoid/millettioid clade</taxon>
        <taxon>Phaseoleae</taxon>
        <taxon>Sphenostylis</taxon>
    </lineage>
</organism>
<evidence type="ECO:0000256" key="2">
    <source>
        <dbReference type="ARBA" id="ARBA00006279"/>
    </source>
</evidence>
<keyword evidence="3" id="KW-0813">Transport</keyword>
<feature type="transmembrane region" description="Helical" evidence="8">
    <location>
        <begin position="618"/>
        <end position="643"/>
    </location>
</feature>
<feature type="transmembrane region" description="Helical" evidence="8">
    <location>
        <begin position="582"/>
        <end position="606"/>
    </location>
</feature>
<dbReference type="SUPFAM" id="SSF103473">
    <property type="entry name" value="MFS general substrate transporter"/>
    <property type="match status" value="2"/>
</dbReference>
<comment type="similarity">
    <text evidence="2">Belongs to the ferroportin (FP) (TC 2.A.100) family. SLC40A subfamily.</text>
</comment>
<feature type="transmembrane region" description="Helical" evidence="8">
    <location>
        <begin position="859"/>
        <end position="879"/>
    </location>
</feature>
<comment type="subcellular location">
    <subcellularLocation>
        <location evidence="1">Membrane</location>
        <topology evidence="1">Multi-pass membrane protein</topology>
    </subcellularLocation>
</comment>
<feature type="transmembrane region" description="Helical" evidence="8">
    <location>
        <begin position="140"/>
        <end position="165"/>
    </location>
</feature>
<feature type="transmembrane region" description="Helical" evidence="8">
    <location>
        <begin position="823"/>
        <end position="847"/>
    </location>
</feature>
<dbReference type="Gene3D" id="1.20.1250.20">
    <property type="entry name" value="MFS general substrate transporter like domains"/>
    <property type="match status" value="2"/>
</dbReference>
<feature type="transmembrane region" description="Helical" evidence="8">
    <location>
        <begin position="198"/>
        <end position="220"/>
    </location>
</feature>
<evidence type="ECO:0000256" key="8">
    <source>
        <dbReference type="SAM" id="Phobius"/>
    </source>
</evidence>
<dbReference type="Gramene" id="rna-AYBTSS11_LOCUS13127">
    <property type="protein sequence ID" value="CAJ1948320.1"/>
    <property type="gene ID" value="gene-AYBTSS11_LOCUS13127"/>
</dbReference>
<evidence type="ECO:0000313" key="9">
    <source>
        <dbReference type="EMBL" id="CAJ1948320.1"/>
    </source>
</evidence>
<evidence type="ECO:0008006" key="11">
    <source>
        <dbReference type="Google" id="ProtNLM"/>
    </source>
</evidence>
<evidence type="ECO:0000256" key="5">
    <source>
        <dbReference type="ARBA" id="ARBA00022989"/>
    </source>
</evidence>
<feature type="transmembrane region" description="Helical" evidence="8">
    <location>
        <begin position="549"/>
        <end position="570"/>
    </location>
</feature>
<reference evidence="9" key="1">
    <citation type="submission" date="2023-10" db="EMBL/GenBank/DDBJ databases">
        <authorList>
            <person name="Domelevo Entfellner J.-B."/>
        </authorList>
    </citation>
    <scope>NUCLEOTIDE SEQUENCE</scope>
</reference>
<dbReference type="Proteomes" id="UP001189624">
    <property type="component" value="Chromosome 4"/>
</dbReference>
<feature type="transmembrane region" description="Helical" evidence="8">
    <location>
        <begin position="71"/>
        <end position="92"/>
    </location>
</feature>
<dbReference type="GO" id="GO:0005381">
    <property type="term" value="F:iron ion transmembrane transporter activity"/>
    <property type="evidence" value="ECO:0007669"/>
    <property type="project" value="InterPro"/>
</dbReference>
<evidence type="ECO:0000256" key="1">
    <source>
        <dbReference type="ARBA" id="ARBA00004141"/>
    </source>
</evidence>
<dbReference type="EMBL" id="OY731401">
    <property type="protein sequence ID" value="CAJ1948320.1"/>
    <property type="molecule type" value="Genomic_DNA"/>
</dbReference>
<dbReference type="InterPro" id="IPR036259">
    <property type="entry name" value="MFS_trans_sf"/>
</dbReference>
<dbReference type="PANTHER" id="PTHR11660:SF57">
    <property type="entry name" value="SOLUTE CARRIER FAMILY 40 MEMBER"/>
    <property type="match status" value="1"/>
</dbReference>
<keyword evidence="10" id="KW-1185">Reference proteome</keyword>
<gene>
    <name evidence="9" type="ORF">AYBTSS11_LOCUS13127</name>
</gene>
<feature type="transmembrane region" description="Helical" evidence="8">
    <location>
        <begin position="676"/>
        <end position="701"/>
    </location>
</feature>
<dbReference type="Pfam" id="PF06963">
    <property type="entry name" value="FPN1"/>
    <property type="match status" value="2"/>
</dbReference>
<feature type="region of interest" description="Disordered" evidence="7">
    <location>
        <begin position="255"/>
        <end position="279"/>
    </location>
</feature>
<dbReference type="AlphaFoldDB" id="A0AA86VFB7"/>
<evidence type="ECO:0000256" key="6">
    <source>
        <dbReference type="ARBA" id="ARBA00023136"/>
    </source>
</evidence>
<feature type="transmembrane region" description="Helical" evidence="8">
    <location>
        <begin position="885"/>
        <end position="906"/>
    </location>
</feature>
<evidence type="ECO:0000256" key="7">
    <source>
        <dbReference type="SAM" id="MobiDB-lite"/>
    </source>
</evidence>
<feature type="transmembrane region" description="Helical" evidence="8">
    <location>
        <begin position="512"/>
        <end position="529"/>
    </location>
</feature>
<dbReference type="PANTHER" id="PTHR11660">
    <property type="entry name" value="SOLUTE CARRIER FAMILY 40 MEMBER"/>
    <property type="match status" value="1"/>
</dbReference>
<evidence type="ECO:0000256" key="3">
    <source>
        <dbReference type="ARBA" id="ARBA00022448"/>
    </source>
</evidence>
<evidence type="ECO:0000313" key="10">
    <source>
        <dbReference type="Proteomes" id="UP001189624"/>
    </source>
</evidence>
<evidence type="ECO:0000256" key="4">
    <source>
        <dbReference type="ARBA" id="ARBA00022692"/>
    </source>
</evidence>
<keyword evidence="6 8" id="KW-0472">Membrane</keyword>
<keyword evidence="5 8" id="KW-1133">Transmembrane helix</keyword>
<feature type="transmembrane region" description="Helical" evidence="8">
    <location>
        <begin position="226"/>
        <end position="246"/>
    </location>
</feature>
<accession>A0AA86VFB7</accession>
<dbReference type="GO" id="GO:0016020">
    <property type="term" value="C:membrane"/>
    <property type="evidence" value="ECO:0007669"/>
    <property type="project" value="UniProtKB-SubCell"/>
</dbReference>
<protein>
    <recommendedName>
        <fullName evidence="11">Solute carrier family 40 protein</fullName>
    </recommendedName>
</protein>